<dbReference type="PANTHER" id="PTHR47957">
    <property type="entry name" value="ATP-DEPENDENT HELICASE HRQ1"/>
    <property type="match status" value="1"/>
</dbReference>
<dbReference type="GO" id="GO:0036297">
    <property type="term" value="P:interstrand cross-link repair"/>
    <property type="evidence" value="ECO:0007669"/>
    <property type="project" value="TreeGrafter"/>
</dbReference>
<feature type="region of interest" description="Disordered" evidence="3">
    <location>
        <begin position="1612"/>
        <end position="1645"/>
    </location>
</feature>
<dbReference type="GO" id="GO:0043138">
    <property type="term" value="F:3'-5' DNA helicase activity"/>
    <property type="evidence" value="ECO:0007669"/>
    <property type="project" value="TreeGrafter"/>
</dbReference>
<keyword evidence="2" id="KW-0067">ATP-binding</keyword>
<reference evidence="5" key="1">
    <citation type="submission" date="2020-05" db="EMBL/GenBank/DDBJ databases">
        <title>Complete genome sequence of Bradyrhizobium diazoefficiens XF8 isolated from soybean nodule.</title>
        <authorList>
            <person name="Noda R."/>
            <person name="Kakizaki K."/>
            <person name="Minamisawa K."/>
        </authorList>
    </citation>
    <scope>NUCLEOTIDE SEQUENCE</scope>
    <source>
        <strain evidence="5">XF8</strain>
    </source>
</reference>
<dbReference type="GO" id="GO:0003676">
    <property type="term" value="F:nucleic acid binding"/>
    <property type="evidence" value="ECO:0007669"/>
    <property type="project" value="InterPro"/>
</dbReference>
<evidence type="ECO:0000256" key="2">
    <source>
        <dbReference type="ARBA" id="ARBA00022840"/>
    </source>
</evidence>
<dbReference type="GO" id="GO:0006289">
    <property type="term" value="P:nucleotide-excision repair"/>
    <property type="evidence" value="ECO:0007669"/>
    <property type="project" value="TreeGrafter"/>
</dbReference>
<dbReference type="GO" id="GO:0005524">
    <property type="term" value="F:ATP binding"/>
    <property type="evidence" value="ECO:0007669"/>
    <property type="project" value="UniProtKB-KW"/>
</dbReference>
<dbReference type="SMART" id="SM00487">
    <property type="entry name" value="DEXDc"/>
    <property type="match status" value="1"/>
</dbReference>
<dbReference type="InterPro" id="IPR001650">
    <property type="entry name" value="Helicase_C-like"/>
</dbReference>
<evidence type="ECO:0000256" key="1">
    <source>
        <dbReference type="ARBA" id="ARBA00022741"/>
    </source>
</evidence>
<dbReference type="InterPro" id="IPR014001">
    <property type="entry name" value="Helicase_ATP-bd"/>
</dbReference>
<name>A0A810BJU5_9BRAD</name>
<dbReference type="PROSITE" id="PS51192">
    <property type="entry name" value="HELICASE_ATP_BIND_1"/>
    <property type="match status" value="1"/>
</dbReference>
<dbReference type="Pfam" id="PF00270">
    <property type="entry name" value="DEAD"/>
    <property type="match status" value="1"/>
</dbReference>
<evidence type="ECO:0000259" key="4">
    <source>
        <dbReference type="PROSITE" id="PS51192"/>
    </source>
</evidence>
<accession>A0A810BJU5</accession>
<evidence type="ECO:0000256" key="3">
    <source>
        <dbReference type="SAM" id="MobiDB-lite"/>
    </source>
</evidence>
<keyword evidence="1" id="KW-0547">Nucleotide-binding</keyword>
<gene>
    <name evidence="5" type="ORF">XF8B_58060</name>
</gene>
<dbReference type="Pfam" id="PF00271">
    <property type="entry name" value="Helicase_C"/>
    <property type="match status" value="1"/>
</dbReference>
<dbReference type="PANTHER" id="PTHR47957:SF3">
    <property type="entry name" value="ATP-DEPENDENT HELICASE HRQ1"/>
    <property type="match status" value="1"/>
</dbReference>
<dbReference type="InterPro" id="IPR027417">
    <property type="entry name" value="P-loop_NTPase"/>
</dbReference>
<organism evidence="5">
    <name type="scientific">Bradyrhizobium diazoefficiens</name>
    <dbReference type="NCBI Taxonomy" id="1355477"/>
    <lineage>
        <taxon>Bacteria</taxon>
        <taxon>Pseudomonadati</taxon>
        <taxon>Pseudomonadota</taxon>
        <taxon>Alphaproteobacteria</taxon>
        <taxon>Hyphomicrobiales</taxon>
        <taxon>Nitrobacteraceae</taxon>
        <taxon>Bradyrhizobium</taxon>
    </lineage>
</organism>
<sequence length="2036" mass="228040">MYDPIGCFLRVRELYATYLDTAFRIGDPMVRAERRALIERPGTLCTDPLLEPLPRYCTTPWKLSELVDLEGDEQALDHFTRNEREVFVQLVASGLFDSADIELYLHQAKMLCRGSRNARPGIVTSGTGSGKTESFLLPVLASIAREALSWEAPQAGYLTRRWWQDANGRSYESYGGEGGIPKQRRPLKRNPAADPFVAHRAGERRTAAVRCLILYPMNALVEDQLARLRKALDSVPAREIMAQSFKGNRIFFGRYTSDTPVTGFNVHPRKAAEADWERRARQLGKLFAEMVDYERTQRNVETLIASGDAEPDDRYLFPSVDGAELLSRWDMQTSPPDLLITNVSMLGAMLNREVDAPIFDRTRQWLQSEDAYFYLVLDELHLQRGAAGTEVAYLIRTLLARLGLTEPAHRHKLRILASSASLPTEGEEGAKSLAYLWDMFGRFGTYEANGTGVADRRGWRSAIVTGDTEPERPLGTELLVPEPFLAFVEAHGGSTTEPACAGDVPLLEAPWRDVAAGLGVTSDGSLVDVVRTCVVEAGRRLAVACWSEEDGRVRATEWSVLSSTLFGGNGDRERGAVRGLMLVRGLGDAFGRWFGEAVPRIGAPSFRLHTFFRSIEGLYAPLDRGEGVAPAFRSEGRVAGSLSIERTVSEEQVGGAGEALPLRLFEMLYCECCGEMFIGGMRRRRGNNEIELLPSDADLDGLPDSAVSQRFEDLSFNQYAVFWPTARSEAPKVAEYRGGSPEGWAAARLDPATGVVRTISLSRQAGRDTDILGWLFARRESADRHQRSNARAGTNVPYQCPSCETDYSPRRIETSARLSPLRHFRTGFAKTTQLLASEVFDLLKLHAESPKLVSFSDSRQDAAKAALDVESRHHEDLRRDLVVTQLQAVLRDRPSTEAIDVQLRELRAQRRNAEDINDHAAEELLSAQISALNRARAGVGEDSVLIGDILEDARAAARFFGVRGARQLLKPLIRAFVELGVHPTDPAGTRSIAAVADGETRWFEWNELFEPHDGAFDWRDDVQQQQWLDQARRLVVEDTQKLVTEILVSRTYFSIEEAGLGHLCMPRQAFGDDARAHAVHSAFLRVFADAYRLLDSPYDRTPDPWVDENRIDQNNRVLKFATRLWGDQARGRLRDVLQQLSQAGHRDGLLTTSALRVKLVDPSDRYWRCEKCARVHLHRGAEICTRCFSDLPLEPSGLVTEVVEQNFLAKRLIRRGAQPFRLHCEELTGQTDNGAERQRKFRGILFPDVKPARDANGQLIRDEDGQEVLVPDDRSFLRQREEIDILAVTTTMEVGIDIGPLQAVLQANMPPQRFNYQQRVGRAGRRRQAYSMVLTVCRTKSHDLYYFREPRRITGDVPPPPFLTRGMPNIARRFLRKWWLNAAFGCLREAHAANWPADDMRPPDIHGEFMQSNVYFAEEWRDRLRDALITEEASARAFVDLICQDSSLDFDAVWMDPEQLVREIDALEDHPESRQYGLAHSLAAQGDLPLYGMPTRVRDLYVGHRFSRATNEREWTTIDRDLDLAVFEFAPGSIIVKDKRENVCIGFTGRLGSFGFRRLNSPSPMHVPLMSDALGPTFWMLECENCGSWYRHETKPEEGLADCASCGHPLSPDRSSPCREPLGFRTNFRPSPDVDSDGPSGRHRSIQSEAGALVLTQSPGSNLSYQVGEQIKTYRLNRGGLDPDTPGRWKGFSAAAGEERLRKPGQEAFLDSQWIADEFIGDAAGPSEFTAYTGDQQQRIDSVWLAAPKTTDALYIAPAQMPRGLSLERVVGRRNLDGVVGRDVLEALASTSVRAAALSATFILVNKAALELDIDPEEFDVIEPRMFRPAGGVALPVLQIADHLVNGAGFSNALGTPDPESGATLIASLLRQAVTDESKYPLNAFMRDNHEHACEQSCYRCLLRYRNQPFHGLLDWRLGLSFLEALNRLDFRCGLDGRFEGPALRMWPELVDRDLQRLRRQFSTAEVRDIGILRAVRFDGNTRWGVVAHPLWDPDALEGVLGDAVAQLGGEPFTIIDSFNLARRPVTIRRALLDWT</sequence>
<dbReference type="InterPro" id="IPR011545">
    <property type="entry name" value="DEAD/DEAH_box_helicase_dom"/>
</dbReference>
<dbReference type="EMBL" id="AP023097">
    <property type="protein sequence ID" value="BCE75695.1"/>
    <property type="molecule type" value="Genomic_DNA"/>
</dbReference>
<feature type="domain" description="Helicase ATP-binding" evidence="4">
    <location>
        <begin position="112"/>
        <end position="440"/>
    </location>
</feature>
<evidence type="ECO:0000313" key="5">
    <source>
        <dbReference type="EMBL" id="BCE75695.1"/>
    </source>
</evidence>
<dbReference type="Gene3D" id="3.40.50.300">
    <property type="entry name" value="P-loop containing nucleotide triphosphate hydrolases"/>
    <property type="match status" value="2"/>
</dbReference>
<proteinExistence type="predicted"/>
<protein>
    <recommendedName>
        <fullName evidence="4">Helicase ATP-binding domain-containing protein</fullName>
    </recommendedName>
</protein>
<dbReference type="SUPFAM" id="SSF52540">
    <property type="entry name" value="P-loop containing nucleoside triphosphate hydrolases"/>
    <property type="match status" value="2"/>
</dbReference>